<dbReference type="PANTHER" id="PTHR42648:SF28">
    <property type="entry name" value="TRANSPOSON-ENCODED PROTEIN WITH RIBONUCLEASE H-LIKE AND RETROVIRUS ZINC FINGER-LIKE DOMAINS"/>
    <property type="match status" value="1"/>
</dbReference>
<dbReference type="SUPFAM" id="SSF53098">
    <property type="entry name" value="Ribonuclease H-like"/>
    <property type="match status" value="1"/>
</dbReference>
<dbReference type="InterPro" id="IPR054722">
    <property type="entry name" value="PolX-like_BBD"/>
</dbReference>
<protein>
    <recommendedName>
        <fullName evidence="2">CCHC-type domain-containing protein</fullName>
    </recommendedName>
</protein>
<dbReference type="SUPFAM" id="SSF57756">
    <property type="entry name" value="Retrovirus zinc finger-like domains"/>
    <property type="match status" value="1"/>
</dbReference>
<sequence>MELHRLFDRGSENKVYYVCMAFSSFKRDINDDIFTHITTENLTNQLSTFEKALKSSTAGVEQEVLTTTSRKVSDKPIGKEAKHVTGKSTFICYYCKKPDHIVRNCRKWVEDVKPPLRRGKSEDSHLEVSDGAVEGLMAATASLASDDEDHGWYINNGATNHVTNQRDVFTTFEIFSVTHSIKTENGEAIQAVGKGSVMVAVDTATALRCLVCPTTQQKPVFVEGQLKWEGIRRGHGGLYKILFRIAKLKEIASITHKNSIQLYHERLRHRNKRYVKRKILEEFRINNLQLDNELCERCIYENTHRLKFGQIERAMRPGELIHSDVCGPFPHTLSIYLYADLFKDDFSRFCSIYYMRQKSEVPENDNGGEFDSCAVREILRENGINLLDYAHQCKYTSGSLDRNGEYSFLTLEPNRT</sequence>
<evidence type="ECO:0000259" key="2">
    <source>
        <dbReference type="SMART" id="SM00343"/>
    </source>
</evidence>
<dbReference type="InterPro" id="IPR039537">
    <property type="entry name" value="Retrotran_Ty1/copia-like"/>
</dbReference>
<evidence type="ECO:0000256" key="1">
    <source>
        <dbReference type="ARBA" id="ARBA00022670"/>
    </source>
</evidence>
<dbReference type="Gene3D" id="3.30.420.10">
    <property type="entry name" value="Ribonuclease H-like superfamily/Ribonuclease H"/>
    <property type="match status" value="1"/>
</dbReference>
<gene>
    <name evidence="3" type="ORF">PR048_018555</name>
</gene>
<evidence type="ECO:0000313" key="3">
    <source>
        <dbReference type="EMBL" id="KAJ8882067.1"/>
    </source>
</evidence>
<feature type="domain" description="CCHC-type" evidence="2">
    <location>
        <begin position="91"/>
        <end position="107"/>
    </location>
</feature>
<dbReference type="InterPro" id="IPR012337">
    <property type="entry name" value="RNaseH-like_sf"/>
</dbReference>
<dbReference type="PANTHER" id="PTHR42648">
    <property type="entry name" value="TRANSPOSASE, PUTATIVE-RELATED"/>
    <property type="match status" value="1"/>
</dbReference>
<organism evidence="3 4">
    <name type="scientific">Dryococelus australis</name>
    <dbReference type="NCBI Taxonomy" id="614101"/>
    <lineage>
        <taxon>Eukaryota</taxon>
        <taxon>Metazoa</taxon>
        <taxon>Ecdysozoa</taxon>
        <taxon>Arthropoda</taxon>
        <taxon>Hexapoda</taxon>
        <taxon>Insecta</taxon>
        <taxon>Pterygota</taxon>
        <taxon>Neoptera</taxon>
        <taxon>Polyneoptera</taxon>
        <taxon>Phasmatodea</taxon>
        <taxon>Verophasmatodea</taxon>
        <taxon>Anareolatae</taxon>
        <taxon>Phasmatidae</taxon>
        <taxon>Eurycanthinae</taxon>
        <taxon>Dryococelus</taxon>
    </lineage>
</organism>
<dbReference type="SMART" id="SM00343">
    <property type="entry name" value="ZnF_C2HC"/>
    <property type="match status" value="1"/>
</dbReference>
<name>A0ABQ9HCT1_9NEOP</name>
<comment type="caution">
    <text evidence="3">The sequence shown here is derived from an EMBL/GenBank/DDBJ whole genome shotgun (WGS) entry which is preliminary data.</text>
</comment>
<dbReference type="InterPro" id="IPR001878">
    <property type="entry name" value="Znf_CCHC"/>
</dbReference>
<dbReference type="Pfam" id="PF22936">
    <property type="entry name" value="Pol_BBD"/>
    <property type="match status" value="1"/>
</dbReference>
<keyword evidence="1" id="KW-0378">Hydrolase</keyword>
<reference evidence="3 4" key="1">
    <citation type="submission" date="2023-02" db="EMBL/GenBank/DDBJ databases">
        <title>LHISI_Scaffold_Assembly.</title>
        <authorList>
            <person name="Stuart O.P."/>
            <person name="Cleave R."/>
            <person name="Magrath M.J.L."/>
            <person name="Mikheyev A.S."/>
        </authorList>
    </citation>
    <scope>NUCLEOTIDE SEQUENCE [LARGE SCALE GENOMIC DNA]</scope>
    <source>
        <strain evidence="3">Daus_M_001</strain>
        <tissue evidence="3">Leg muscle</tissue>
    </source>
</reference>
<keyword evidence="4" id="KW-1185">Reference proteome</keyword>
<proteinExistence type="predicted"/>
<accession>A0ABQ9HCT1</accession>
<evidence type="ECO:0000313" key="4">
    <source>
        <dbReference type="Proteomes" id="UP001159363"/>
    </source>
</evidence>
<dbReference type="Proteomes" id="UP001159363">
    <property type="component" value="Chromosome 5"/>
</dbReference>
<dbReference type="InterPro" id="IPR036397">
    <property type="entry name" value="RNaseH_sf"/>
</dbReference>
<dbReference type="InterPro" id="IPR036875">
    <property type="entry name" value="Znf_CCHC_sf"/>
</dbReference>
<keyword evidence="1" id="KW-0645">Protease</keyword>
<dbReference type="EMBL" id="JARBHB010000006">
    <property type="protein sequence ID" value="KAJ8882067.1"/>
    <property type="molecule type" value="Genomic_DNA"/>
</dbReference>